<dbReference type="InterPro" id="IPR025420">
    <property type="entry name" value="DUF4143"/>
</dbReference>
<evidence type="ECO:0000259" key="1">
    <source>
        <dbReference type="Pfam" id="PF13635"/>
    </source>
</evidence>
<dbReference type="PATRIC" id="fig|496833.3.peg.506"/>
<name>C4XDY2_MYCFP</name>
<keyword evidence="3" id="KW-1185">Reference proteome</keyword>
<sequence>MDFDKYNLFLKSLARNEGQTIKLSAIANYINNVAKIDTRTIDDYLNIVSKLFIIEKQESYIPNYLSSKKVLNTAKLRFIDSSIPINILGLTPKFLVDNPNMLGVFFESLVIRDLRVYGQLFNWNILHYRDKWSNEVDCILQLKNGDFAAIKIKLSNSYEEQTATGLLRFKKEMEEEQKLAKINREKMYKKVPKWLIIISGTAQKAYQREDKIFVIPYKMLCE</sequence>
<dbReference type="Pfam" id="PF13635">
    <property type="entry name" value="DUF4143"/>
    <property type="match status" value="1"/>
</dbReference>
<evidence type="ECO:0000313" key="2">
    <source>
        <dbReference type="EMBL" id="BAH69354.1"/>
    </source>
</evidence>
<dbReference type="eggNOG" id="COG1373">
    <property type="taxonomic scope" value="Bacteria"/>
</dbReference>
<dbReference type="HOGENOM" id="CLU_041527_4_0_14"/>
<dbReference type="PANTHER" id="PTHR43566:SF2">
    <property type="entry name" value="DUF4143 DOMAIN-CONTAINING PROTEIN"/>
    <property type="match status" value="1"/>
</dbReference>
<protein>
    <recommendedName>
        <fullName evidence="1">DUF4143 domain-containing protein</fullName>
    </recommendedName>
</protein>
<reference evidence="2 3" key="1">
    <citation type="journal article" date="2009" name="Curr. Microbiol.">
        <title>Molecular cloning and expression of a novel cholinephosphotransferase involved in glycoglycerophospholipid biosynthesis of Mycoplasma fermentans.</title>
        <authorList>
            <person name="Ishida N."/>
            <person name="Irikura D."/>
            <person name="Matsuda K."/>
            <person name="Sato S."/>
            <person name="Asano K."/>
        </authorList>
    </citation>
    <scope>NUCLEOTIDE SEQUENCE [LARGE SCALE GENOMIC DNA]</scope>
    <source>
        <strain evidence="3">ATCC 19989 / NBRC 14854 / NCTC 10117 / PG18</strain>
    </source>
</reference>
<dbReference type="EMBL" id="AP009608">
    <property type="protein sequence ID" value="BAH69354.1"/>
    <property type="molecule type" value="Genomic_DNA"/>
</dbReference>
<accession>C4XDY2</accession>
<dbReference type="PANTHER" id="PTHR43566">
    <property type="entry name" value="CONSERVED PROTEIN"/>
    <property type="match status" value="1"/>
</dbReference>
<dbReference type="RefSeq" id="WP_015510688.1">
    <property type="nucleotide sequence ID" value="NC_021002.1"/>
</dbReference>
<dbReference type="AlphaFoldDB" id="C4XDY2"/>
<evidence type="ECO:0000313" key="3">
    <source>
        <dbReference type="Proteomes" id="UP000006810"/>
    </source>
</evidence>
<proteinExistence type="predicted"/>
<dbReference type="KEGG" id="mfp:MBIO_0089"/>
<feature type="domain" description="DUF4143" evidence="1">
    <location>
        <begin position="3"/>
        <end position="155"/>
    </location>
</feature>
<organism evidence="2 3">
    <name type="scientific">Mycoplasmopsis fermentans (strain ATCC 19989 / NBRC 14854 / NCTC 10117 / PG18)</name>
    <name type="common">Mycoplasma fermentans</name>
    <dbReference type="NCBI Taxonomy" id="496833"/>
    <lineage>
        <taxon>Bacteria</taxon>
        <taxon>Bacillati</taxon>
        <taxon>Mycoplasmatota</taxon>
        <taxon>Mycoplasmoidales</taxon>
        <taxon>Metamycoplasmataceae</taxon>
        <taxon>Mycoplasmopsis</taxon>
    </lineage>
</organism>
<dbReference type="Proteomes" id="UP000006810">
    <property type="component" value="Chromosome"/>
</dbReference>
<gene>
    <name evidence="2" type="ordered locus">MBIO_0089</name>
</gene>